<protein>
    <submittedName>
        <fullName evidence="1">Uncharacterized protein</fullName>
    </submittedName>
</protein>
<accession>X1VNZ2</accession>
<name>X1VNZ2_9ZZZZ</name>
<proteinExistence type="predicted"/>
<sequence>MLKETYLANLRNLPPGALTVRVARPSRLAPSLDLLRDWKAGTLTWAEYESRFKAEIMGRPDAVEKMKEIRDFCARRCLPILL</sequence>
<organism evidence="1">
    <name type="scientific">marine sediment metagenome</name>
    <dbReference type="NCBI Taxonomy" id="412755"/>
    <lineage>
        <taxon>unclassified sequences</taxon>
        <taxon>metagenomes</taxon>
        <taxon>ecological metagenomes</taxon>
    </lineage>
</organism>
<dbReference type="AlphaFoldDB" id="X1VNZ2"/>
<gene>
    <name evidence="1" type="ORF">S12H4_54481</name>
</gene>
<evidence type="ECO:0000313" key="1">
    <source>
        <dbReference type="EMBL" id="GAJ10610.1"/>
    </source>
</evidence>
<comment type="caution">
    <text evidence="1">The sequence shown here is derived from an EMBL/GenBank/DDBJ whole genome shotgun (WGS) entry which is preliminary data.</text>
</comment>
<dbReference type="EMBL" id="BARW01034833">
    <property type="protein sequence ID" value="GAJ10610.1"/>
    <property type="molecule type" value="Genomic_DNA"/>
</dbReference>
<reference evidence="1" key="1">
    <citation type="journal article" date="2014" name="Front. Microbiol.">
        <title>High frequency of phylogenetically diverse reductive dehalogenase-homologous genes in deep subseafloor sedimentary metagenomes.</title>
        <authorList>
            <person name="Kawai M."/>
            <person name="Futagami T."/>
            <person name="Toyoda A."/>
            <person name="Takaki Y."/>
            <person name="Nishi S."/>
            <person name="Hori S."/>
            <person name="Arai W."/>
            <person name="Tsubouchi T."/>
            <person name="Morono Y."/>
            <person name="Uchiyama I."/>
            <person name="Ito T."/>
            <person name="Fujiyama A."/>
            <person name="Inagaki F."/>
            <person name="Takami H."/>
        </authorList>
    </citation>
    <scope>NUCLEOTIDE SEQUENCE</scope>
    <source>
        <strain evidence="1">Expedition CK06-06</strain>
    </source>
</reference>